<dbReference type="GO" id="GO:0015658">
    <property type="term" value="F:branched-chain amino acid transmembrane transporter activity"/>
    <property type="evidence" value="ECO:0007669"/>
    <property type="project" value="InterPro"/>
</dbReference>
<organism evidence="7 8">
    <name type="scientific">Papillibacter cinnamivorans DSM 12816</name>
    <dbReference type="NCBI Taxonomy" id="1122930"/>
    <lineage>
        <taxon>Bacteria</taxon>
        <taxon>Bacillati</taxon>
        <taxon>Bacillota</taxon>
        <taxon>Clostridia</taxon>
        <taxon>Eubacteriales</taxon>
        <taxon>Oscillospiraceae</taxon>
        <taxon>Papillibacter</taxon>
    </lineage>
</organism>
<keyword evidence="2" id="KW-1003">Cell membrane</keyword>
<dbReference type="Pfam" id="PF02653">
    <property type="entry name" value="BPD_transp_2"/>
    <property type="match status" value="1"/>
</dbReference>
<dbReference type="PANTHER" id="PTHR30482">
    <property type="entry name" value="HIGH-AFFINITY BRANCHED-CHAIN AMINO ACID TRANSPORT SYSTEM PERMEASE"/>
    <property type="match status" value="1"/>
</dbReference>
<feature type="transmembrane region" description="Helical" evidence="6">
    <location>
        <begin position="166"/>
        <end position="193"/>
    </location>
</feature>
<dbReference type="Proteomes" id="UP000192790">
    <property type="component" value="Unassembled WGS sequence"/>
</dbReference>
<evidence type="ECO:0000256" key="6">
    <source>
        <dbReference type="SAM" id="Phobius"/>
    </source>
</evidence>
<dbReference type="RefSeq" id="WP_084235201.1">
    <property type="nucleotide sequence ID" value="NZ_FWXW01000007.1"/>
</dbReference>
<feature type="transmembrane region" description="Helical" evidence="6">
    <location>
        <begin position="286"/>
        <end position="309"/>
    </location>
</feature>
<evidence type="ECO:0000313" key="8">
    <source>
        <dbReference type="Proteomes" id="UP000192790"/>
    </source>
</evidence>
<keyword evidence="8" id="KW-1185">Reference proteome</keyword>
<feature type="transmembrane region" description="Helical" evidence="6">
    <location>
        <begin position="214"/>
        <end position="234"/>
    </location>
</feature>
<comment type="subcellular location">
    <subcellularLocation>
        <location evidence="1">Cell membrane</location>
        <topology evidence="1">Multi-pass membrane protein</topology>
    </subcellularLocation>
</comment>
<feature type="transmembrane region" description="Helical" evidence="6">
    <location>
        <begin position="63"/>
        <end position="80"/>
    </location>
</feature>
<evidence type="ECO:0000313" key="7">
    <source>
        <dbReference type="EMBL" id="SMC79522.1"/>
    </source>
</evidence>
<accession>A0A1W2C3P2</accession>
<gene>
    <name evidence="7" type="ORF">SAMN02745168_2524</name>
</gene>
<keyword evidence="3 6" id="KW-0812">Transmembrane</keyword>
<dbReference type="OrthoDB" id="9792889at2"/>
<evidence type="ECO:0000256" key="1">
    <source>
        <dbReference type="ARBA" id="ARBA00004651"/>
    </source>
</evidence>
<dbReference type="InterPro" id="IPR001851">
    <property type="entry name" value="ABC_transp_permease"/>
</dbReference>
<protein>
    <submittedName>
        <fullName evidence="7">Branched-chain amino acid transport system permease protein</fullName>
    </submittedName>
</protein>
<dbReference type="CDD" id="cd06581">
    <property type="entry name" value="TM_PBP1_LivM_like"/>
    <property type="match status" value="1"/>
</dbReference>
<feature type="transmembrane region" description="Helical" evidence="6">
    <location>
        <begin position="254"/>
        <end position="274"/>
    </location>
</feature>
<name>A0A1W2C3P2_9FIRM</name>
<evidence type="ECO:0000256" key="4">
    <source>
        <dbReference type="ARBA" id="ARBA00022989"/>
    </source>
</evidence>
<sequence>MKLTKTKTFPYWKYIIVCLLFLVMLPLNAAGIVSGSTLLILGTVIFYAVVGVGMNILLGYSGLITLGGAGFMGLAAYLSGFCSTRLGLPFILCLVISIAVPTVIGLGIGVVSLRLEGFYLAIATLGIGEILRQVFVEFEPFTNGFSGMRAAYPKLFGIVLTREVTYAFYAIILLIVMILVHNIVNSATGRALLAMKGSESAAQAMGISLLKYKLIAFAISTVLTALGGVMYMHLIKYSYPTVWGLGMSLNFLSISVIGGMQTVLGAVLGALFVIAVPELVIKQLPVIGTLTGVAYVFNGLFIVLVLLFYSDGLIRIGSDVKKLVGKIRGKKNDIDQRSGT</sequence>
<evidence type="ECO:0000256" key="5">
    <source>
        <dbReference type="ARBA" id="ARBA00023136"/>
    </source>
</evidence>
<dbReference type="InterPro" id="IPR043428">
    <property type="entry name" value="LivM-like"/>
</dbReference>
<dbReference type="EMBL" id="FWXW01000007">
    <property type="protein sequence ID" value="SMC79522.1"/>
    <property type="molecule type" value="Genomic_DNA"/>
</dbReference>
<keyword evidence="4 6" id="KW-1133">Transmembrane helix</keyword>
<dbReference type="AlphaFoldDB" id="A0A1W2C3P2"/>
<keyword evidence="5 6" id="KW-0472">Membrane</keyword>
<reference evidence="7 8" key="1">
    <citation type="submission" date="2017-04" db="EMBL/GenBank/DDBJ databases">
        <authorList>
            <person name="Afonso C.L."/>
            <person name="Miller P.J."/>
            <person name="Scott M.A."/>
            <person name="Spackman E."/>
            <person name="Goraichik I."/>
            <person name="Dimitrov K.M."/>
            <person name="Suarez D.L."/>
            <person name="Swayne D.E."/>
        </authorList>
    </citation>
    <scope>NUCLEOTIDE SEQUENCE [LARGE SCALE GENOMIC DNA]</scope>
    <source>
        <strain evidence="7 8">DSM 12816</strain>
    </source>
</reference>
<evidence type="ECO:0000256" key="3">
    <source>
        <dbReference type="ARBA" id="ARBA00022692"/>
    </source>
</evidence>
<feature type="transmembrane region" description="Helical" evidence="6">
    <location>
        <begin position="86"/>
        <end position="111"/>
    </location>
</feature>
<dbReference type="STRING" id="1122930.SAMN02745168_2524"/>
<evidence type="ECO:0000256" key="2">
    <source>
        <dbReference type="ARBA" id="ARBA00022475"/>
    </source>
</evidence>
<dbReference type="PANTHER" id="PTHR30482:SF10">
    <property type="entry name" value="HIGH-AFFINITY BRANCHED-CHAIN AMINO ACID TRANSPORT PROTEIN BRAE"/>
    <property type="match status" value="1"/>
</dbReference>
<proteinExistence type="predicted"/>
<feature type="transmembrane region" description="Helical" evidence="6">
    <location>
        <begin position="118"/>
        <end position="135"/>
    </location>
</feature>
<dbReference type="GO" id="GO:0005886">
    <property type="term" value="C:plasma membrane"/>
    <property type="evidence" value="ECO:0007669"/>
    <property type="project" value="UniProtKB-SubCell"/>
</dbReference>